<dbReference type="Pfam" id="PF04632">
    <property type="entry name" value="FUSC"/>
    <property type="match status" value="1"/>
</dbReference>
<evidence type="ECO:0000256" key="7">
    <source>
        <dbReference type="SAM" id="Phobius"/>
    </source>
</evidence>
<keyword evidence="6 7" id="KW-0472">Membrane</keyword>
<keyword evidence="2" id="KW-0813">Transport</keyword>
<dbReference type="Proteomes" id="UP000199598">
    <property type="component" value="Unassembled WGS sequence"/>
</dbReference>
<sequence>MFLSDKAKDSIKVGLAMVIAYAIALYMDWDRPYWAGLAVAFISLETSGQSFNKGAQRIGGTLLAAVAALVILSLYPQQRWMFMVVLSSFVLICTYMKSTTRNAYFWNVAGFVTIIVAVDSASSNEPAFYTAMLRIEETALGVITYSVVSAILWPKTSAKALYGTTSQLSRAAASIFQDTLDNGFSRAPRQYLKQQGKFSALQARFEELSNIAQLESYEIWEVHDLWKDTSKLWIDYERAIEACRQNIDDVQGLDLEKHLPWRKQYMEEIEHRLAGIAQMSSDDHMSYTSPQREFHVNTSDTTGLKQLEKAALSLYVNQLKNLENITYQLYEINAVIFGLHQRSDTSFTITHPQKNYIINIGALKGAFRAFLCLWVAYIIYIYVPDIPGGSVLLILAGVYSISLSTDPYIRPLTLLKIGVPSTIFAACIYLLLMPHLHSFWSLGAVIFISVFSISYFFHSPEATLGRMFGLANLVMTTGISNNQTYSFSYAVDQLLVFLIVIAIFTGVSTFTLNLRPEIQYLNLLRRFFNGASYLLADQNNGITSKDTVWRRYLRRHYVNEIQNIPHIMRGWIAEISPKIEKSELIKIIVVLEALSIRLTVLMDEFKTAEENQFYAVLKQEIHGWSIQLKTDLAGLVEEPSGKALEAAAKEREIKLPEIEETISKAMQRQNKDEVELGEQLNVYRILGGIRSVYQALEDYEKQSQKVNWPYLKEARF</sequence>
<evidence type="ECO:0000313" key="8">
    <source>
        <dbReference type="EMBL" id="SFL21940.1"/>
    </source>
</evidence>
<keyword evidence="5 7" id="KW-1133">Transmembrane helix</keyword>
<feature type="transmembrane region" description="Helical" evidence="7">
    <location>
        <begin position="414"/>
        <end position="432"/>
    </location>
</feature>
<gene>
    <name evidence="8" type="ORF">SAMN04488518_12312</name>
</gene>
<evidence type="ECO:0000256" key="6">
    <source>
        <dbReference type="ARBA" id="ARBA00023136"/>
    </source>
</evidence>
<keyword evidence="3" id="KW-1003">Cell membrane</keyword>
<proteinExistence type="predicted"/>
<feature type="transmembrane region" description="Helical" evidence="7">
    <location>
        <begin position="103"/>
        <end position="121"/>
    </location>
</feature>
<keyword evidence="9" id="KW-1185">Reference proteome</keyword>
<evidence type="ECO:0000256" key="2">
    <source>
        <dbReference type="ARBA" id="ARBA00022448"/>
    </source>
</evidence>
<feature type="transmembrane region" description="Helical" evidence="7">
    <location>
        <begin position="58"/>
        <end position="74"/>
    </location>
</feature>
<organism evidence="8 9">
    <name type="scientific">Pseudovibrio ascidiaceicola</name>
    <dbReference type="NCBI Taxonomy" id="285279"/>
    <lineage>
        <taxon>Bacteria</taxon>
        <taxon>Pseudomonadati</taxon>
        <taxon>Pseudomonadota</taxon>
        <taxon>Alphaproteobacteria</taxon>
        <taxon>Hyphomicrobiales</taxon>
        <taxon>Stappiaceae</taxon>
        <taxon>Pseudovibrio</taxon>
    </lineage>
</organism>
<dbReference type="InterPro" id="IPR006726">
    <property type="entry name" value="PHBA_efflux_AaeB/fusaric-R"/>
</dbReference>
<dbReference type="EMBL" id="FOSK01000023">
    <property type="protein sequence ID" value="SFL21940.1"/>
    <property type="molecule type" value="Genomic_DNA"/>
</dbReference>
<feature type="transmembrane region" description="Helical" evidence="7">
    <location>
        <begin position="438"/>
        <end position="457"/>
    </location>
</feature>
<protein>
    <submittedName>
        <fullName evidence="8">Uncharacterized membrane protein YccC</fullName>
    </submittedName>
</protein>
<dbReference type="PANTHER" id="PTHR30509:SF9">
    <property type="entry name" value="MULTIDRUG RESISTANCE PROTEIN MDTO"/>
    <property type="match status" value="1"/>
</dbReference>
<comment type="caution">
    <text evidence="8">The sequence shown here is derived from an EMBL/GenBank/DDBJ whole genome shotgun (WGS) entry which is preliminary data.</text>
</comment>
<dbReference type="RefSeq" id="WP_093524211.1">
    <property type="nucleotide sequence ID" value="NZ_FOSK01000023.1"/>
</dbReference>
<accession>A0A1I4FXJ4</accession>
<comment type="subcellular location">
    <subcellularLocation>
        <location evidence="1">Cell membrane</location>
        <topology evidence="1">Multi-pass membrane protein</topology>
    </subcellularLocation>
</comment>
<evidence type="ECO:0000256" key="1">
    <source>
        <dbReference type="ARBA" id="ARBA00004651"/>
    </source>
</evidence>
<feature type="transmembrane region" description="Helical" evidence="7">
    <location>
        <begin position="494"/>
        <end position="514"/>
    </location>
</feature>
<feature type="transmembrane region" description="Helical" evidence="7">
    <location>
        <begin position="127"/>
        <end position="153"/>
    </location>
</feature>
<evidence type="ECO:0000256" key="4">
    <source>
        <dbReference type="ARBA" id="ARBA00022692"/>
    </source>
</evidence>
<feature type="transmembrane region" description="Helical" evidence="7">
    <location>
        <begin position="9"/>
        <end position="27"/>
    </location>
</feature>
<evidence type="ECO:0000313" key="9">
    <source>
        <dbReference type="Proteomes" id="UP000199598"/>
    </source>
</evidence>
<name>A0A1I4FXJ4_9HYPH</name>
<evidence type="ECO:0000256" key="3">
    <source>
        <dbReference type="ARBA" id="ARBA00022475"/>
    </source>
</evidence>
<keyword evidence="4 7" id="KW-0812">Transmembrane</keyword>
<dbReference type="PANTHER" id="PTHR30509">
    <property type="entry name" value="P-HYDROXYBENZOIC ACID EFFLUX PUMP SUBUNIT-RELATED"/>
    <property type="match status" value="1"/>
</dbReference>
<evidence type="ECO:0000256" key="5">
    <source>
        <dbReference type="ARBA" id="ARBA00022989"/>
    </source>
</evidence>
<reference evidence="8 9" key="1">
    <citation type="submission" date="2016-10" db="EMBL/GenBank/DDBJ databases">
        <authorList>
            <person name="Varghese N."/>
            <person name="Submissions S."/>
        </authorList>
    </citation>
    <scope>NUCLEOTIDE SEQUENCE [LARGE SCALE GENOMIC DNA]</scope>
    <source>
        <strain evidence="8 9">DSM 16392</strain>
    </source>
</reference>